<name>A0A089YT79_9PSED</name>
<dbReference type="Pfam" id="PF05035">
    <property type="entry name" value="DGOK"/>
    <property type="match status" value="1"/>
</dbReference>
<dbReference type="eggNOG" id="COG3734">
    <property type="taxonomic scope" value="Bacteria"/>
</dbReference>
<dbReference type="Proteomes" id="UP000029499">
    <property type="component" value="Chromosome"/>
</dbReference>
<dbReference type="Gene3D" id="3.30.420.310">
    <property type="entry name" value="2-keto-3-deoxy-galactonokinase, C-terminal domain"/>
    <property type="match status" value="1"/>
</dbReference>
<dbReference type="RefSeq" id="WP_043189169.1">
    <property type="nucleotide sequence ID" value="NZ_CP009533.1"/>
</dbReference>
<dbReference type="EMBL" id="CP009533">
    <property type="protein sequence ID" value="AIS17602.1"/>
    <property type="molecule type" value="Genomic_DNA"/>
</dbReference>
<dbReference type="GO" id="GO:0008671">
    <property type="term" value="F:2-dehydro-3-deoxygalactonokinase activity"/>
    <property type="evidence" value="ECO:0007669"/>
    <property type="project" value="InterPro"/>
</dbReference>
<dbReference type="InterPro" id="IPR042258">
    <property type="entry name" value="DGOK_N"/>
</dbReference>
<dbReference type="CDD" id="cd24012">
    <property type="entry name" value="ASKHA_NBD_KDGal-kinase"/>
    <property type="match status" value="1"/>
</dbReference>
<protein>
    <submittedName>
        <fullName evidence="1">2-dehydro-3-deoxygalactonokinase</fullName>
    </submittedName>
</protein>
<evidence type="ECO:0000313" key="2">
    <source>
        <dbReference type="Proteomes" id="UP000029499"/>
    </source>
</evidence>
<dbReference type="STRING" id="216142.LT40_09425"/>
<dbReference type="HOGENOM" id="CLU_058005_2_0_6"/>
<proteinExistence type="predicted"/>
<dbReference type="OrthoDB" id="256574at2"/>
<dbReference type="InterPro" id="IPR007729">
    <property type="entry name" value="DGOK"/>
</dbReference>
<keyword evidence="2" id="KW-1185">Reference proteome</keyword>
<keyword evidence="1" id="KW-0808">Transferase</keyword>
<reference evidence="1 2" key="1">
    <citation type="journal article" date="2015" name="J. Biotechnol.">
        <title>Complete genome sequence of Pseudomonas rhizosphaerae IH5T (=DSM 16299T), a phosphate-solubilizing rhizobacterium for bacterial biofertilizer.</title>
        <authorList>
            <person name="Kwak Y."/>
            <person name="Jung B.K."/>
            <person name="Shin J.H."/>
        </authorList>
    </citation>
    <scope>NUCLEOTIDE SEQUENCE [LARGE SCALE GENOMIC DNA]</scope>
    <source>
        <strain evidence="1">DSM 16299</strain>
    </source>
</reference>
<dbReference type="GO" id="GO:0034194">
    <property type="term" value="P:D-galactonate catabolic process"/>
    <property type="evidence" value="ECO:0007669"/>
    <property type="project" value="InterPro"/>
</dbReference>
<dbReference type="AlphaFoldDB" id="A0A089YT79"/>
<gene>
    <name evidence="1" type="ORF">LT40_09425</name>
</gene>
<sequence>MQPQLVALDWGTSSLRAYLLGPDGHVLDQRSLDRGIMQLSNTPRTIAGESTHDGFELTFDEACGDWLDAYRDVPVIACGMVGSAQGWHEVPYCPSPAQAGDVAAGMARVRTLRGIDLHLVPGVLQRSTLPNVMRGEETQIFGLLQSLPQAERDQTLLVGLPGSHSKWARVVEQRIEHFDTFMTGELFAAASAHTILGRTQKRSASFDSAAFERGVAVATSREGSIGVLSTMFSARSLGLTGQLASSEQADYLSGLMIGHELRALAEMLRQRSCHDTLPAVVLIGNGALCQRYRQALALCGFTSVSLAEQATERGLWSLALAAGLVAQQLQEV</sequence>
<keyword evidence="1" id="KW-0418">Kinase</keyword>
<organism evidence="1 2">
    <name type="scientific">Pseudomonas rhizosphaerae</name>
    <dbReference type="NCBI Taxonomy" id="216142"/>
    <lineage>
        <taxon>Bacteria</taxon>
        <taxon>Pseudomonadati</taxon>
        <taxon>Pseudomonadota</taxon>
        <taxon>Gammaproteobacteria</taxon>
        <taxon>Pseudomonadales</taxon>
        <taxon>Pseudomonadaceae</taxon>
        <taxon>Pseudomonas</taxon>
    </lineage>
</organism>
<dbReference type="KEGG" id="prh:LT40_09425"/>
<accession>A0A089YT79</accession>
<evidence type="ECO:0000313" key="1">
    <source>
        <dbReference type="EMBL" id="AIS17602.1"/>
    </source>
</evidence>
<dbReference type="Gene3D" id="3.30.420.300">
    <property type="entry name" value="2-keto-3-deoxy-galactonokinase, substrate binding domain"/>
    <property type="match status" value="1"/>
</dbReference>
<dbReference type="InterPro" id="IPR042257">
    <property type="entry name" value="DGOK_C"/>
</dbReference>